<dbReference type="HOGENOM" id="CLU_023312_0_2_1"/>
<protein>
    <recommendedName>
        <fullName evidence="2">protein-tyrosine-phosphatase</fullName>
        <ecNumber evidence="2">3.1.3.48</ecNumber>
    </recommendedName>
</protein>
<dbReference type="InterPro" id="IPR000340">
    <property type="entry name" value="Dual-sp_phosphatase_cat-dom"/>
</dbReference>
<sequence>MEIEAKCANPEIHLDISFSTNYRGILDVKTLDPFCRMYMPVEGVGVSALQQTQTKDSEPGATACLSALLRNGCGASHTLRSTHLEKITDGKGRSVCLDPNPAKPKAVRPFLCVLLYACYHYRHPSYIHTYPQASRSIQAGSMALNRIEGHNLYIGGVISLRNKAALQEANITHVVSVLRFQQLKIEVDDVDDEDLLQYFASANAFIQAGLDAGGGVLIHCAMGKSRSATICIAYLLHQHPKKLDPESALELIRKTRSIAEPNDDFMRQLWLYHEMGCPDDVTKDPRYLRWTSHRQIELSAACGKAPEIDVVRFEDELQRDSLASAGDKVTEIRCRKCRRMLATTPFINPHDQDTKKPTKPSPGGLDCAHIFLHPLTWMRPCLFPGPAAGASDPSSASSTSFEDGGGLGTASDEPPLSGRLTCPNPKCEANVGKFAWQGLRCSCGKWVVPAIGVARARVDVTERTVDSTTSVGSSNINDKNGINNRLGAMGIRLPPHMRGKAHENNDQNPRNNL</sequence>
<dbReference type="Gene3D" id="3.90.190.10">
    <property type="entry name" value="Protein tyrosine phosphatase superfamily"/>
    <property type="match status" value="1"/>
</dbReference>
<accession>A0A093VM79</accession>
<dbReference type="Pfam" id="PF00782">
    <property type="entry name" value="DSPc"/>
    <property type="match status" value="1"/>
</dbReference>
<dbReference type="PROSITE" id="PS50054">
    <property type="entry name" value="TYR_PHOSPHATASE_DUAL"/>
    <property type="match status" value="1"/>
</dbReference>
<gene>
    <name evidence="8" type="ORF">GQ26_0014130</name>
</gene>
<dbReference type="InterPro" id="IPR029021">
    <property type="entry name" value="Prot-tyrosine_phosphatase-like"/>
</dbReference>
<evidence type="ECO:0000313" key="8">
    <source>
        <dbReference type="EMBL" id="KFX53657.1"/>
    </source>
</evidence>
<evidence type="ECO:0000256" key="1">
    <source>
        <dbReference type="ARBA" id="ARBA00008601"/>
    </source>
</evidence>
<reference evidence="8" key="1">
    <citation type="journal article" date="2014" name="PLoS Genet.">
        <title>Signature Gene Expression Reveals Novel Clues to the Molecular Mechanisms of Dimorphic Transition in Penicillium marneffei.</title>
        <authorList>
            <person name="Yang E."/>
            <person name="Wang G."/>
            <person name="Cai J."/>
            <person name="Woo P.C."/>
            <person name="Lau S.K."/>
            <person name="Yuen K.-Y."/>
            <person name="Chow W.-N."/>
            <person name="Lin X."/>
        </authorList>
    </citation>
    <scope>NUCLEOTIDE SEQUENCE [LARGE SCALE GENOMIC DNA]</scope>
    <source>
        <strain evidence="8">PM1</strain>
    </source>
</reference>
<dbReference type="PANTHER" id="PTHR45848:SF4">
    <property type="entry name" value="DUAL SPECIFICITY PROTEIN PHOSPHATASE 12"/>
    <property type="match status" value="1"/>
</dbReference>
<dbReference type="PROSITE" id="PS00383">
    <property type="entry name" value="TYR_PHOSPHATASE_1"/>
    <property type="match status" value="1"/>
</dbReference>
<feature type="compositionally biased region" description="Low complexity" evidence="5">
    <location>
        <begin position="388"/>
        <end position="400"/>
    </location>
</feature>
<dbReference type="InterPro" id="IPR020422">
    <property type="entry name" value="TYR_PHOSPHATASE_DUAL_dom"/>
</dbReference>
<dbReference type="EC" id="3.1.3.48" evidence="2"/>
<dbReference type="SUPFAM" id="SSF52799">
    <property type="entry name" value="(Phosphotyrosine protein) phosphatases II"/>
    <property type="match status" value="1"/>
</dbReference>
<comment type="caution">
    <text evidence="8">The sequence shown here is derived from an EMBL/GenBank/DDBJ whole genome shotgun (WGS) entry which is preliminary data.</text>
</comment>
<feature type="domain" description="Tyrosine specific protein phosphatases" evidence="7">
    <location>
        <begin position="196"/>
        <end position="256"/>
    </location>
</feature>
<dbReference type="GO" id="GO:0008138">
    <property type="term" value="F:protein tyrosine/serine/threonine phosphatase activity"/>
    <property type="evidence" value="ECO:0007669"/>
    <property type="project" value="TreeGrafter"/>
</dbReference>
<evidence type="ECO:0000256" key="3">
    <source>
        <dbReference type="ARBA" id="ARBA00022801"/>
    </source>
</evidence>
<evidence type="ECO:0000259" key="6">
    <source>
        <dbReference type="PROSITE" id="PS50054"/>
    </source>
</evidence>
<dbReference type="PROSITE" id="PS50056">
    <property type="entry name" value="TYR_PHOSPHATASE_2"/>
    <property type="match status" value="1"/>
</dbReference>
<dbReference type="eggNOG" id="KOG1716">
    <property type="taxonomic scope" value="Eukaryota"/>
</dbReference>
<dbReference type="GO" id="GO:0004725">
    <property type="term" value="F:protein tyrosine phosphatase activity"/>
    <property type="evidence" value="ECO:0007669"/>
    <property type="project" value="UniProtKB-EC"/>
</dbReference>
<keyword evidence="4" id="KW-0904">Protein phosphatase</keyword>
<feature type="domain" description="Tyrosine-protein phosphatase" evidence="6">
    <location>
        <begin position="123"/>
        <end position="278"/>
    </location>
</feature>
<dbReference type="GO" id="GO:0005634">
    <property type="term" value="C:nucleus"/>
    <property type="evidence" value="ECO:0007669"/>
    <property type="project" value="TreeGrafter"/>
</dbReference>
<evidence type="ECO:0000256" key="4">
    <source>
        <dbReference type="ARBA" id="ARBA00022912"/>
    </source>
</evidence>
<evidence type="ECO:0000259" key="7">
    <source>
        <dbReference type="PROSITE" id="PS50056"/>
    </source>
</evidence>
<dbReference type="EMBL" id="JPOX01000001">
    <property type="protein sequence ID" value="KFX53657.1"/>
    <property type="molecule type" value="Genomic_DNA"/>
</dbReference>
<comment type="similarity">
    <text evidence="1">Belongs to the protein-tyrosine phosphatase family. Non-receptor class dual specificity subfamily.</text>
</comment>
<dbReference type="InterPro" id="IPR000387">
    <property type="entry name" value="Tyr_Pase_dom"/>
</dbReference>
<evidence type="ECO:0000256" key="5">
    <source>
        <dbReference type="SAM" id="MobiDB-lite"/>
    </source>
</evidence>
<dbReference type="InterPro" id="IPR016130">
    <property type="entry name" value="Tyr_Pase_AS"/>
</dbReference>
<dbReference type="PANTHER" id="PTHR45848">
    <property type="entry name" value="DUAL SPECIFICITY PROTEIN PHOSPHATASE 12 FAMILY MEMBER"/>
    <property type="match status" value="1"/>
</dbReference>
<organism evidence="8">
    <name type="scientific">Talaromyces marneffei PM1</name>
    <dbReference type="NCBI Taxonomy" id="1077442"/>
    <lineage>
        <taxon>Eukaryota</taxon>
        <taxon>Fungi</taxon>
        <taxon>Dikarya</taxon>
        <taxon>Ascomycota</taxon>
        <taxon>Pezizomycotina</taxon>
        <taxon>Eurotiomycetes</taxon>
        <taxon>Eurotiomycetidae</taxon>
        <taxon>Eurotiales</taxon>
        <taxon>Trichocomaceae</taxon>
        <taxon>Talaromyces</taxon>
        <taxon>Talaromyces sect. Talaromyces</taxon>
    </lineage>
</organism>
<dbReference type="AlphaFoldDB" id="A0A093VM79"/>
<feature type="region of interest" description="Disordered" evidence="5">
    <location>
        <begin position="494"/>
        <end position="513"/>
    </location>
</feature>
<name>A0A093VM79_TALMA</name>
<proteinExistence type="inferred from homology"/>
<dbReference type="SMART" id="SM00195">
    <property type="entry name" value="DSPc"/>
    <property type="match status" value="1"/>
</dbReference>
<evidence type="ECO:0000256" key="2">
    <source>
        <dbReference type="ARBA" id="ARBA00013064"/>
    </source>
</evidence>
<feature type="region of interest" description="Disordered" evidence="5">
    <location>
        <begin position="388"/>
        <end position="417"/>
    </location>
</feature>
<keyword evidence="3" id="KW-0378">Hydrolase</keyword>